<dbReference type="InterPro" id="IPR032675">
    <property type="entry name" value="LRR_dom_sf"/>
</dbReference>
<dbReference type="SUPFAM" id="SSF52540">
    <property type="entry name" value="P-loop containing nucleoside triphosphate hydrolases"/>
    <property type="match status" value="1"/>
</dbReference>
<dbReference type="InterPro" id="IPR044974">
    <property type="entry name" value="Disease_R_plants"/>
</dbReference>
<evidence type="ECO:0000259" key="10">
    <source>
        <dbReference type="Pfam" id="PF23598"/>
    </source>
</evidence>
<dbReference type="GO" id="GO:0043531">
    <property type="term" value="F:ADP binding"/>
    <property type="evidence" value="ECO:0007669"/>
    <property type="project" value="InterPro"/>
</dbReference>
<dbReference type="FunFam" id="3.40.50.300:FF:001091">
    <property type="entry name" value="Probable disease resistance protein At1g61300"/>
    <property type="match status" value="1"/>
</dbReference>
<evidence type="ECO:0000256" key="5">
    <source>
        <dbReference type="ARBA" id="ARBA00022821"/>
    </source>
</evidence>
<dbReference type="InterPro" id="IPR038005">
    <property type="entry name" value="RX-like_CC"/>
</dbReference>
<feature type="domain" description="Disease resistance R13L4/SHOC-2-like LRR" evidence="10">
    <location>
        <begin position="571"/>
        <end position="869"/>
    </location>
</feature>
<reference evidence="11 12" key="1">
    <citation type="journal article" date="2015" name="Proc. Natl. Acad. Sci. U.S.A.">
        <title>The resurrection genome of Boea hygrometrica: A blueprint for survival of dehydration.</title>
        <authorList>
            <person name="Xiao L."/>
            <person name="Yang G."/>
            <person name="Zhang L."/>
            <person name="Yang X."/>
            <person name="Zhao S."/>
            <person name="Ji Z."/>
            <person name="Zhou Q."/>
            <person name="Hu M."/>
            <person name="Wang Y."/>
            <person name="Chen M."/>
            <person name="Xu Y."/>
            <person name="Jin H."/>
            <person name="Xiao X."/>
            <person name="Hu G."/>
            <person name="Bao F."/>
            <person name="Hu Y."/>
            <person name="Wan P."/>
            <person name="Li L."/>
            <person name="Deng X."/>
            <person name="Kuang T."/>
            <person name="Xiang C."/>
            <person name="Zhu J.K."/>
            <person name="Oliver M.J."/>
            <person name="He Y."/>
        </authorList>
    </citation>
    <scope>NUCLEOTIDE SEQUENCE [LARGE SCALE GENOMIC DNA]</scope>
    <source>
        <strain evidence="12">cv. XS01</strain>
    </source>
</reference>
<dbReference type="Gene3D" id="1.10.10.10">
    <property type="entry name" value="Winged helix-like DNA-binding domain superfamily/Winged helix DNA-binding domain"/>
    <property type="match status" value="1"/>
</dbReference>
<keyword evidence="12" id="KW-1185">Reference proteome</keyword>
<keyword evidence="4" id="KW-0547">Nucleotide-binding</keyword>
<dbReference type="InterPro" id="IPR042197">
    <property type="entry name" value="Apaf_helical"/>
</dbReference>
<dbReference type="SUPFAM" id="SSF52058">
    <property type="entry name" value="L domain-like"/>
    <property type="match status" value="1"/>
</dbReference>
<evidence type="ECO:0000256" key="2">
    <source>
        <dbReference type="ARBA" id="ARBA00022614"/>
    </source>
</evidence>
<keyword evidence="6" id="KW-0067">ATP-binding</keyword>
<dbReference type="Gene3D" id="3.80.10.10">
    <property type="entry name" value="Ribonuclease Inhibitor"/>
    <property type="match status" value="1"/>
</dbReference>
<dbReference type="PANTHER" id="PTHR23155:SF1193">
    <property type="entry name" value="DISEASE RESISTANCE PROTEIN RPP13-RELATED"/>
    <property type="match status" value="1"/>
</dbReference>
<dbReference type="EMBL" id="KV003185">
    <property type="protein sequence ID" value="KZV36918.1"/>
    <property type="molecule type" value="Genomic_DNA"/>
</dbReference>
<dbReference type="InterPro" id="IPR002182">
    <property type="entry name" value="NB-ARC"/>
</dbReference>
<dbReference type="GO" id="GO:0051607">
    <property type="term" value="P:defense response to virus"/>
    <property type="evidence" value="ECO:0007669"/>
    <property type="project" value="UniProtKB-ARBA"/>
</dbReference>
<dbReference type="Gene3D" id="1.10.8.430">
    <property type="entry name" value="Helical domain of apoptotic protease-activating factors"/>
    <property type="match status" value="1"/>
</dbReference>
<organism evidence="11 12">
    <name type="scientific">Dorcoceras hygrometricum</name>
    <dbReference type="NCBI Taxonomy" id="472368"/>
    <lineage>
        <taxon>Eukaryota</taxon>
        <taxon>Viridiplantae</taxon>
        <taxon>Streptophyta</taxon>
        <taxon>Embryophyta</taxon>
        <taxon>Tracheophyta</taxon>
        <taxon>Spermatophyta</taxon>
        <taxon>Magnoliopsida</taxon>
        <taxon>eudicotyledons</taxon>
        <taxon>Gunneridae</taxon>
        <taxon>Pentapetalae</taxon>
        <taxon>asterids</taxon>
        <taxon>lamiids</taxon>
        <taxon>Lamiales</taxon>
        <taxon>Gesneriaceae</taxon>
        <taxon>Didymocarpoideae</taxon>
        <taxon>Trichosporeae</taxon>
        <taxon>Loxocarpinae</taxon>
        <taxon>Dorcoceras</taxon>
    </lineage>
</organism>
<proteinExistence type="inferred from homology"/>
<dbReference type="PRINTS" id="PR00364">
    <property type="entry name" value="DISEASERSIST"/>
</dbReference>
<dbReference type="GO" id="GO:0005524">
    <property type="term" value="F:ATP binding"/>
    <property type="evidence" value="ECO:0007669"/>
    <property type="project" value="UniProtKB-KW"/>
</dbReference>
<name>A0A2Z7BTD4_9LAMI</name>
<dbReference type="InterPro" id="IPR058922">
    <property type="entry name" value="WHD_DRP"/>
</dbReference>
<evidence type="ECO:0000256" key="6">
    <source>
        <dbReference type="ARBA" id="ARBA00022840"/>
    </source>
</evidence>
<comment type="similarity">
    <text evidence="1">Belongs to the disease resistance NB-LRR family.</text>
</comment>
<dbReference type="AlphaFoldDB" id="A0A2Z7BTD4"/>
<evidence type="ECO:0000256" key="3">
    <source>
        <dbReference type="ARBA" id="ARBA00022737"/>
    </source>
</evidence>
<feature type="domain" description="NB-ARC" evidence="7">
    <location>
        <begin position="158"/>
        <end position="328"/>
    </location>
</feature>
<dbReference type="CDD" id="cd14798">
    <property type="entry name" value="RX-CC_like"/>
    <property type="match status" value="1"/>
</dbReference>
<accession>A0A2Z7BTD4</accession>
<evidence type="ECO:0000259" key="9">
    <source>
        <dbReference type="Pfam" id="PF23559"/>
    </source>
</evidence>
<dbReference type="FunFam" id="1.10.10.10:FF:000322">
    <property type="entry name" value="Probable disease resistance protein At1g63360"/>
    <property type="match status" value="1"/>
</dbReference>
<dbReference type="PANTHER" id="PTHR23155">
    <property type="entry name" value="DISEASE RESISTANCE PROTEIN RP"/>
    <property type="match status" value="1"/>
</dbReference>
<dbReference type="Gene3D" id="3.40.50.300">
    <property type="entry name" value="P-loop containing nucleotide triphosphate hydrolases"/>
    <property type="match status" value="1"/>
</dbReference>
<dbReference type="InterPro" id="IPR055414">
    <property type="entry name" value="LRR_R13L4/SHOC2-like"/>
</dbReference>
<dbReference type="GO" id="GO:0098542">
    <property type="term" value="P:defense response to other organism"/>
    <property type="evidence" value="ECO:0007669"/>
    <property type="project" value="TreeGrafter"/>
</dbReference>
<evidence type="ECO:0000259" key="8">
    <source>
        <dbReference type="Pfam" id="PF18052"/>
    </source>
</evidence>
<dbReference type="Pfam" id="PF23598">
    <property type="entry name" value="LRR_14"/>
    <property type="match status" value="1"/>
</dbReference>
<dbReference type="Gene3D" id="1.20.5.4130">
    <property type="match status" value="1"/>
</dbReference>
<dbReference type="InterPro" id="IPR027417">
    <property type="entry name" value="P-loop_NTPase"/>
</dbReference>
<dbReference type="Pfam" id="PF00931">
    <property type="entry name" value="NB-ARC"/>
    <property type="match status" value="1"/>
</dbReference>
<gene>
    <name evidence="11" type="ORF">F511_26231</name>
</gene>
<dbReference type="Proteomes" id="UP000250235">
    <property type="component" value="Unassembled WGS sequence"/>
</dbReference>
<keyword evidence="5" id="KW-0611">Plant defense</keyword>
<evidence type="ECO:0000313" key="12">
    <source>
        <dbReference type="Proteomes" id="UP000250235"/>
    </source>
</evidence>
<dbReference type="InterPro" id="IPR041118">
    <property type="entry name" value="Rx_N"/>
</dbReference>
<dbReference type="OrthoDB" id="646178at2759"/>
<sequence length="884" mass="101888">MAEEAAISFLLDNVKQLLADQLHLIKSAQNEVILLQKDLEVLQAFIEDATAKKNKDQSLKVLMRQVREVIFEAEDAIDAFVIQAAEKKTQSFFARMRNGTIKTLNVANEVQNVRTKINRFFTEHRVDRAAMNTERSADTNREERKEPLVRKDNIVGLEDETDTLIGYLLEEKKELDPISIIGLPGLGKTTIAGKIFTDPKVQYEFPTRIWVFVSQDYKRRDVFVSILKNFTTITDHMLRKTDMEIAQTLSDYLTEGRFLIVLDDVWTAEAWLDLHVAFPKSNKLGKILITSRHEEVAKKANPHREPHNLRLLTHQESWLLFRLEVFGEPICPSKLEENGRLIVDQCDRLPLAIVVIAGILVKKTSVLDINATEKQWNKVRDRVKHYLKEDPENRMEKIISLSYNKLPYHLRPCFLYFGMFPEDFEIPVQKLILMWIAEGFIQRKNEITLEETAQDYLEELISRNLVMGDKKSLDGRIKSCRIHDMLREFCKDEAGNDKEKLFQEIKMSNEGIFIPSISEVQNHRRLSIHSHFLPFVSSNPFGPRVRTLFSKEEITLPLKNISSIPAAFKLLRVLDIKSIKFTKLPSDLTDLVHLRYIALSSDFKVLPKAITKIWNLQTLIVDTTSRSLEINADLWNMINLRHFKTNASAILPKTPEDTKQSGTRGELQTLGMISTQNCTEDVFRRACNLKKLGIRGQIAALSRSCGLERLRNLRKLKLFNDVRFGSTSEASVPRLPPLDAFPPKLKNLTLSATHLEWDQMFTLCMLNYLEVLKLKDKAFVGVFWNASDICFRKLEVLYIERTDLVHWKASNQNFPGLSSLVIRNCEKLQEIPLDLHKSLHSLDLKRCKFAVESAREIEKAKKKEQTQENAEMSVFKLHIAPGDE</sequence>
<evidence type="ECO:0000259" key="7">
    <source>
        <dbReference type="Pfam" id="PF00931"/>
    </source>
</evidence>
<keyword evidence="2" id="KW-0433">Leucine-rich repeat</keyword>
<evidence type="ECO:0000256" key="4">
    <source>
        <dbReference type="ARBA" id="ARBA00022741"/>
    </source>
</evidence>
<evidence type="ECO:0000313" key="11">
    <source>
        <dbReference type="EMBL" id="KZV36918.1"/>
    </source>
</evidence>
<evidence type="ECO:0000256" key="1">
    <source>
        <dbReference type="ARBA" id="ARBA00008894"/>
    </source>
</evidence>
<feature type="domain" description="Disease resistance N-terminal" evidence="8">
    <location>
        <begin position="6"/>
        <end position="92"/>
    </location>
</feature>
<keyword evidence="3" id="KW-0677">Repeat</keyword>
<dbReference type="Pfam" id="PF23559">
    <property type="entry name" value="WHD_DRP"/>
    <property type="match status" value="1"/>
</dbReference>
<dbReference type="Pfam" id="PF18052">
    <property type="entry name" value="Rx_N"/>
    <property type="match status" value="1"/>
</dbReference>
<dbReference type="InterPro" id="IPR036388">
    <property type="entry name" value="WH-like_DNA-bd_sf"/>
</dbReference>
<feature type="domain" description="Disease resistance protein winged helix" evidence="9">
    <location>
        <begin position="419"/>
        <end position="489"/>
    </location>
</feature>
<protein>
    <submittedName>
        <fullName evidence="11">Uncharacterized protein</fullName>
    </submittedName>
</protein>